<dbReference type="PANTHER" id="PTHR43046:SF16">
    <property type="entry name" value="ADP-RIBOSE PYROPHOSPHATASE YJHB-RELATED"/>
    <property type="match status" value="1"/>
</dbReference>
<accession>A0A1F7VAZ5</accession>
<evidence type="ECO:0000256" key="1">
    <source>
        <dbReference type="ARBA" id="ARBA00001946"/>
    </source>
</evidence>
<organism evidence="4 5">
    <name type="scientific">Candidatus Uhrbacteria bacterium RIFCSPLOWO2_02_FULL_49_11</name>
    <dbReference type="NCBI Taxonomy" id="1802409"/>
    <lineage>
        <taxon>Bacteria</taxon>
        <taxon>Candidatus Uhriibacteriota</taxon>
    </lineage>
</organism>
<dbReference type="AlphaFoldDB" id="A0A1F7VAZ5"/>
<dbReference type="EMBL" id="MGER01000069">
    <property type="protein sequence ID" value="OGL87611.1"/>
    <property type="molecule type" value="Genomic_DNA"/>
</dbReference>
<dbReference type="SUPFAM" id="SSF55811">
    <property type="entry name" value="Nudix"/>
    <property type="match status" value="1"/>
</dbReference>
<protein>
    <submittedName>
        <fullName evidence="4">NUDIX hydrolase</fullName>
    </submittedName>
</protein>
<dbReference type="InterPro" id="IPR000086">
    <property type="entry name" value="NUDIX_hydrolase_dom"/>
</dbReference>
<dbReference type="GO" id="GO:0016787">
    <property type="term" value="F:hydrolase activity"/>
    <property type="evidence" value="ECO:0007669"/>
    <property type="project" value="UniProtKB-KW"/>
</dbReference>
<comment type="caution">
    <text evidence="4">The sequence shown here is derived from an EMBL/GenBank/DDBJ whole genome shotgun (WGS) entry which is preliminary data.</text>
</comment>
<dbReference type="Pfam" id="PF00293">
    <property type="entry name" value="NUDIX"/>
    <property type="match status" value="1"/>
</dbReference>
<comment type="cofactor">
    <cofactor evidence="1">
        <name>Mg(2+)</name>
        <dbReference type="ChEBI" id="CHEBI:18420"/>
    </cofactor>
</comment>
<dbReference type="PANTHER" id="PTHR43046">
    <property type="entry name" value="GDP-MANNOSE MANNOSYL HYDROLASE"/>
    <property type="match status" value="1"/>
</dbReference>
<feature type="domain" description="Nudix hydrolase" evidence="3">
    <location>
        <begin position="1"/>
        <end position="131"/>
    </location>
</feature>
<dbReference type="Proteomes" id="UP000178264">
    <property type="component" value="Unassembled WGS sequence"/>
</dbReference>
<name>A0A1F7VAZ5_9BACT</name>
<evidence type="ECO:0000313" key="4">
    <source>
        <dbReference type="EMBL" id="OGL87611.1"/>
    </source>
</evidence>
<reference evidence="4 5" key="1">
    <citation type="journal article" date="2016" name="Nat. Commun.">
        <title>Thousands of microbial genomes shed light on interconnected biogeochemical processes in an aquifer system.</title>
        <authorList>
            <person name="Anantharaman K."/>
            <person name="Brown C.T."/>
            <person name="Hug L.A."/>
            <person name="Sharon I."/>
            <person name="Castelle C.J."/>
            <person name="Probst A.J."/>
            <person name="Thomas B.C."/>
            <person name="Singh A."/>
            <person name="Wilkins M.J."/>
            <person name="Karaoz U."/>
            <person name="Brodie E.L."/>
            <person name="Williams K.H."/>
            <person name="Hubbard S.S."/>
            <person name="Banfield J.F."/>
        </authorList>
    </citation>
    <scope>NUCLEOTIDE SEQUENCE [LARGE SCALE GENOMIC DNA]</scope>
</reference>
<gene>
    <name evidence="4" type="ORF">A3I42_04210</name>
</gene>
<proteinExistence type="predicted"/>
<evidence type="ECO:0000313" key="5">
    <source>
        <dbReference type="Proteomes" id="UP000178264"/>
    </source>
</evidence>
<dbReference type="Gene3D" id="3.90.79.10">
    <property type="entry name" value="Nucleoside Triphosphate Pyrophosphohydrolase"/>
    <property type="match status" value="1"/>
</dbReference>
<sequence length="137" mass="15705">MPAVHLFLVKDGNILLLKRLNTGYEDGNYSVPAGHLDGDEKATTALLREAREEIGITLQEDLLCMVHVMHRKSDEERVDFFFEANQWQGEPANIETHKCGEIRWFPLNALPHNTIPYARSAIGHYLHKVLYSEFGWS</sequence>
<dbReference type="InterPro" id="IPR015797">
    <property type="entry name" value="NUDIX_hydrolase-like_dom_sf"/>
</dbReference>
<dbReference type="InterPro" id="IPR020084">
    <property type="entry name" value="NUDIX_hydrolase_CS"/>
</dbReference>
<evidence type="ECO:0000256" key="2">
    <source>
        <dbReference type="ARBA" id="ARBA00022801"/>
    </source>
</evidence>
<keyword evidence="2 4" id="KW-0378">Hydrolase</keyword>
<evidence type="ECO:0000259" key="3">
    <source>
        <dbReference type="PROSITE" id="PS51462"/>
    </source>
</evidence>
<dbReference type="PROSITE" id="PS00893">
    <property type="entry name" value="NUDIX_BOX"/>
    <property type="match status" value="1"/>
</dbReference>
<dbReference type="PROSITE" id="PS51462">
    <property type="entry name" value="NUDIX"/>
    <property type="match status" value="1"/>
</dbReference>
<dbReference type="CDD" id="cd04683">
    <property type="entry name" value="NUDIX_Hydrolase"/>
    <property type="match status" value="1"/>
</dbReference>